<keyword evidence="3" id="KW-1185">Reference proteome</keyword>
<dbReference type="Proteomes" id="UP001558613">
    <property type="component" value="Unassembled WGS sequence"/>
</dbReference>
<feature type="compositionally biased region" description="Polar residues" evidence="1">
    <location>
        <begin position="30"/>
        <end position="44"/>
    </location>
</feature>
<sequence length="90" mass="10109">MTRYCSLFRRLLSHGSKGEDEDEEEGPAKTISTEPVNSSGSTITHAPITGEPVRCVTGRLVGVRCFWWVLLPPRVSNHPHCCRHQSKHLK</sequence>
<dbReference type="EMBL" id="JAYMGO010000015">
    <property type="protein sequence ID" value="KAL1260298.1"/>
    <property type="molecule type" value="Genomic_DNA"/>
</dbReference>
<accession>A0ABR3M9A1</accession>
<evidence type="ECO:0000313" key="2">
    <source>
        <dbReference type="EMBL" id="KAL1260298.1"/>
    </source>
</evidence>
<name>A0ABR3M9A1_9TELE</name>
<feature type="region of interest" description="Disordered" evidence="1">
    <location>
        <begin position="15"/>
        <end position="45"/>
    </location>
</feature>
<comment type="caution">
    <text evidence="2">The sequence shown here is derived from an EMBL/GenBank/DDBJ whole genome shotgun (WGS) entry which is preliminary data.</text>
</comment>
<gene>
    <name evidence="2" type="ORF">QQF64_008125</name>
</gene>
<protein>
    <submittedName>
        <fullName evidence="2">Uncharacterized protein</fullName>
    </submittedName>
</protein>
<evidence type="ECO:0000256" key="1">
    <source>
        <dbReference type="SAM" id="MobiDB-lite"/>
    </source>
</evidence>
<reference evidence="2 3" key="1">
    <citation type="submission" date="2023-09" db="EMBL/GenBank/DDBJ databases">
        <authorList>
            <person name="Wang M."/>
        </authorList>
    </citation>
    <scope>NUCLEOTIDE SEQUENCE [LARGE SCALE GENOMIC DNA]</scope>
    <source>
        <strain evidence="2">GT-2023</strain>
        <tissue evidence="2">Liver</tissue>
    </source>
</reference>
<proteinExistence type="predicted"/>
<organism evidence="2 3">
    <name type="scientific">Cirrhinus molitorella</name>
    <name type="common">mud carp</name>
    <dbReference type="NCBI Taxonomy" id="172907"/>
    <lineage>
        <taxon>Eukaryota</taxon>
        <taxon>Metazoa</taxon>
        <taxon>Chordata</taxon>
        <taxon>Craniata</taxon>
        <taxon>Vertebrata</taxon>
        <taxon>Euteleostomi</taxon>
        <taxon>Actinopterygii</taxon>
        <taxon>Neopterygii</taxon>
        <taxon>Teleostei</taxon>
        <taxon>Ostariophysi</taxon>
        <taxon>Cypriniformes</taxon>
        <taxon>Cyprinidae</taxon>
        <taxon>Labeoninae</taxon>
        <taxon>Labeonini</taxon>
        <taxon>Cirrhinus</taxon>
    </lineage>
</organism>
<evidence type="ECO:0000313" key="3">
    <source>
        <dbReference type="Proteomes" id="UP001558613"/>
    </source>
</evidence>